<proteinExistence type="predicted"/>
<dbReference type="AlphaFoldDB" id="A0A6A6FPJ7"/>
<gene>
    <name evidence="2" type="ORF">CERZMDRAFT_110081</name>
</gene>
<evidence type="ECO:0000313" key="3">
    <source>
        <dbReference type="Proteomes" id="UP000799539"/>
    </source>
</evidence>
<feature type="compositionally biased region" description="Polar residues" evidence="1">
    <location>
        <begin position="37"/>
        <end position="51"/>
    </location>
</feature>
<accession>A0A6A6FPJ7</accession>
<sequence>MGSTTADIAIEAMTAAFRICLQSRSEDRAGRRAVSNAAPSMTAAGSGSTAGKSLRTMDKAVRGRPPKLLVRCSKPEVAGSAESCHAITDSAVAKTEKKQRRKAESDLERSIHVSIDSCISTMDWSSPSAAHGVLELRNNSPRLTWW</sequence>
<reference evidence="2" key="1">
    <citation type="journal article" date="2020" name="Stud. Mycol.">
        <title>101 Dothideomycetes genomes: a test case for predicting lifestyles and emergence of pathogens.</title>
        <authorList>
            <person name="Haridas S."/>
            <person name="Albert R."/>
            <person name="Binder M."/>
            <person name="Bloem J."/>
            <person name="Labutti K."/>
            <person name="Salamov A."/>
            <person name="Andreopoulos B."/>
            <person name="Baker S."/>
            <person name="Barry K."/>
            <person name="Bills G."/>
            <person name="Bluhm B."/>
            <person name="Cannon C."/>
            <person name="Castanera R."/>
            <person name="Culley D."/>
            <person name="Daum C."/>
            <person name="Ezra D."/>
            <person name="Gonzalez J."/>
            <person name="Henrissat B."/>
            <person name="Kuo A."/>
            <person name="Liang C."/>
            <person name="Lipzen A."/>
            <person name="Lutzoni F."/>
            <person name="Magnuson J."/>
            <person name="Mondo S."/>
            <person name="Nolan M."/>
            <person name="Ohm R."/>
            <person name="Pangilinan J."/>
            <person name="Park H.-J."/>
            <person name="Ramirez L."/>
            <person name="Alfaro M."/>
            <person name="Sun H."/>
            <person name="Tritt A."/>
            <person name="Yoshinaga Y."/>
            <person name="Zwiers L.-H."/>
            <person name="Turgeon B."/>
            <person name="Goodwin S."/>
            <person name="Spatafora J."/>
            <person name="Crous P."/>
            <person name="Grigoriev I."/>
        </authorList>
    </citation>
    <scope>NUCLEOTIDE SEQUENCE</scope>
    <source>
        <strain evidence="2">SCOH1-5</strain>
    </source>
</reference>
<evidence type="ECO:0000313" key="2">
    <source>
        <dbReference type="EMBL" id="KAF2215395.1"/>
    </source>
</evidence>
<organism evidence="2 3">
    <name type="scientific">Cercospora zeae-maydis SCOH1-5</name>
    <dbReference type="NCBI Taxonomy" id="717836"/>
    <lineage>
        <taxon>Eukaryota</taxon>
        <taxon>Fungi</taxon>
        <taxon>Dikarya</taxon>
        <taxon>Ascomycota</taxon>
        <taxon>Pezizomycotina</taxon>
        <taxon>Dothideomycetes</taxon>
        <taxon>Dothideomycetidae</taxon>
        <taxon>Mycosphaerellales</taxon>
        <taxon>Mycosphaerellaceae</taxon>
        <taxon>Cercospora</taxon>
    </lineage>
</organism>
<dbReference type="EMBL" id="ML992666">
    <property type="protein sequence ID" value="KAF2215395.1"/>
    <property type="molecule type" value="Genomic_DNA"/>
</dbReference>
<feature type="region of interest" description="Disordered" evidence="1">
    <location>
        <begin position="26"/>
        <end position="60"/>
    </location>
</feature>
<keyword evidence="3" id="KW-1185">Reference proteome</keyword>
<dbReference type="Proteomes" id="UP000799539">
    <property type="component" value="Unassembled WGS sequence"/>
</dbReference>
<name>A0A6A6FPJ7_9PEZI</name>
<evidence type="ECO:0000256" key="1">
    <source>
        <dbReference type="SAM" id="MobiDB-lite"/>
    </source>
</evidence>
<protein>
    <submittedName>
        <fullName evidence="2">Uncharacterized protein</fullName>
    </submittedName>
</protein>